<dbReference type="FunFam" id="1.20.1200.10:FF:000001">
    <property type="entry name" value="Cob(I)yrinic acid a,c-diamide adenosyltransferase"/>
    <property type="match status" value="1"/>
</dbReference>
<evidence type="ECO:0000313" key="8">
    <source>
        <dbReference type="EMBL" id="BBE19529.1"/>
    </source>
</evidence>
<sequence length="185" mass="20818">MKIYTRTGDDGTTGLIGGSRVKKHNIRLEAYGTIDELNSYIGLIRSMQSDTHTDQVLEIIQNKLFVIGANLATEESIDLIKKQLPCKKADIELLEAEMDEMNASLPELRNFILPGGCQASSFCHVARTVCRRAERHIVELAENKDVDANLIKFVNRLSDYIFVLSRKVNLDQKAAEILWLPEAND</sequence>
<dbReference type="EMBL" id="AP018694">
    <property type="protein sequence ID" value="BBE19529.1"/>
    <property type="molecule type" value="Genomic_DNA"/>
</dbReference>
<keyword evidence="5 6" id="KW-0067">ATP-binding</keyword>
<comment type="similarity">
    <text evidence="1 6">Belongs to the Cob(I)alamin adenosyltransferase family.</text>
</comment>
<dbReference type="UniPathway" id="UPA00148">
    <property type="reaction ID" value="UER00233"/>
</dbReference>
<dbReference type="InterPro" id="IPR036451">
    <property type="entry name" value="CblAdoTrfase-like_sf"/>
</dbReference>
<evidence type="ECO:0000256" key="5">
    <source>
        <dbReference type="ARBA" id="ARBA00022840"/>
    </source>
</evidence>
<keyword evidence="4 6" id="KW-0547">Nucleotide-binding</keyword>
<evidence type="ECO:0000256" key="6">
    <source>
        <dbReference type="RuleBase" id="RU366026"/>
    </source>
</evidence>
<dbReference type="RefSeq" id="WP_318347764.1">
    <property type="nucleotide sequence ID" value="NZ_AP018694.1"/>
</dbReference>
<organism evidence="8 9">
    <name type="scientific">Aquipluma nitroreducens</name>
    <dbReference type="NCBI Taxonomy" id="2010828"/>
    <lineage>
        <taxon>Bacteria</taxon>
        <taxon>Pseudomonadati</taxon>
        <taxon>Bacteroidota</taxon>
        <taxon>Bacteroidia</taxon>
        <taxon>Marinilabiliales</taxon>
        <taxon>Prolixibacteraceae</taxon>
        <taxon>Aquipluma</taxon>
    </lineage>
</organism>
<evidence type="ECO:0000256" key="3">
    <source>
        <dbReference type="ARBA" id="ARBA00022679"/>
    </source>
</evidence>
<evidence type="ECO:0000259" key="7">
    <source>
        <dbReference type="Pfam" id="PF01923"/>
    </source>
</evidence>
<dbReference type="Proteomes" id="UP001193389">
    <property type="component" value="Chromosome"/>
</dbReference>
<dbReference type="InterPro" id="IPR016030">
    <property type="entry name" value="CblAdoTrfase-like"/>
</dbReference>
<keyword evidence="3 6" id="KW-0808">Transferase</keyword>
<keyword evidence="6" id="KW-0169">Cobalamin biosynthesis</keyword>
<proteinExistence type="inferred from homology"/>
<dbReference type="AlphaFoldDB" id="A0A5K7SDG6"/>
<accession>A0A5K7SDG6</accession>
<dbReference type="GO" id="GO:0009236">
    <property type="term" value="P:cobalamin biosynthetic process"/>
    <property type="evidence" value="ECO:0007669"/>
    <property type="project" value="UniProtKB-UniRule"/>
</dbReference>
<keyword evidence="9" id="KW-1185">Reference proteome</keyword>
<dbReference type="Gene3D" id="1.20.1200.10">
    <property type="entry name" value="Cobalamin adenosyltransferase-like"/>
    <property type="match status" value="1"/>
</dbReference>
<reference evidence="8" key="1">
    <citation type="journal article" date="2020" name="Int. J. Syst. Evol. Microbiol.">
        <title>Aquipluma nitroreducens gen. nov. sp. nov., a novel facultatively anaerobic bacterium isolated from a freshwater lake.</title>
        <authorList>
            <person name="Watanabe M."/>
            <person name="Kojima H."/>
            <person name="Fukui M."/>
        </authorList>
    </citation>
    <scope>NUCLEOTIDE SEQUENCE</scope>
    <source>
        <strain evidence="8">MeG22</strain>
    </source>
</reference>
<comment type="catalytic activity">
    <reaction evidence="6">
        <text>2 cob(II)alamin + reduced [electron-transfer flavoprotein] + 2 ATP = 2 adenosylcob(III)alamin + 2 triphosphate + oxidized [electron-transfer flavoprotein] + 3 H(+)</text>
        <dbReference type="Rhea" id="RHEA:28671"/>
        <dbReference type="Rhea" id="RHEA-COMP:10685"/>
        <dbReference type="Rhea" id="RHEA-COMP:10686"/>
        <dbReference type="ChEBI" id="CHEBI:15378"/>
        <dbReference type="ChEBI" id="CHEBI:16304"/>
        <dbReference type="ChEBI" id="CHEBI:18036"/>
        <dbReference type="ChEBI" id="CHEBI:18408"/>
        <dbReference type="ChEBI" id="CHEBI:30616"/>
        <dbReference type="ChEBI" id="CHEBI:57692"/>
        <dbReference type="ChEBI" id="CHEBI:58307"/>
        <dbReference type="EC" id="2.5.1.17"/>
    </reaction>
</comment>
<name>A0A5K7SDG6_9BACT</name>
<dbReference type="KEGG" id="anf:AQPE_3714"/>
<evidence type="ECO:0000256" key="1">
    <source>
        <dbReference type="ARBA" id="ARBA00007487"/>
    </source>
</evidence>
<gene>
    <name evidence="8" type="ORF">AQPE_3714</name>
</gene>
<comment type="catalytic activity">
    <reaction evidence="6">
        <text>2 cob(II)yrinate a,c diamide + reduced [electron-transfer flavoprotein] + 2 ATP = 2 adenosylcob(III)yrinate a,c-diamide + 2 triphosphate + oxidized [electron-transfer flavoprotein] + 3 H(+)</text>
        <dbReference type="Rhea" id="RHEA:11528"/>
        <dbReference type="Rhea" id="RHEA-COMP:10685"/>
        <dbReference type="Rhea" id="RHEA-COMP:10686"/>
        <dbReference type="ChEBI" id="CHEBI:15378"/>
        <dbReference type="ChEBI" id="CHEBI:18036"/>
        <dbReference type="ChEBI" id="CHEBI:30616"/>
        <dbReference type="ChEBI" id="CHEBI:57692"/>
        <dbReference type="ChEBI" id="CHEBI:58307"/>
        <dbReference type="ChEBI" id="CHEBI:58503"/>
        <dbReference type="ChEBI" id="CHEBI:58537"/>
        <dbReference type="EC" id="2.5.1.17"/>
    </reaction>
</comment>
<dbReference type="NCBIfam" id="TIGR00636">
    <property type="entry name" value="PduO_Nterm"/>
    <property type="match status" value="1"/>
</dbReference>
<dbReference type="GO" id="GO:0008817">
    <property type="term" value="F:corrinoid adenosyltransferase activity"/>
    <property type="evidence" value="ECO:0007669"/>
    <property type="project" value="UniProtKB-UniRule"/>
</dbReference>
<evidence type="ECO:0000256" key="2">
    <source>
        <dbReference type="ARBA" id="ARBA00011233"/>
    </source>
</evidence>
<dbReference type="InterPro" id="IPR029499">
    <property type="entry name" value="PduO-typ"/>
</dbReference>
<feature type="domain" description="Cobalamin adenosyltransferase-like" evidence="7">
    <location>
        <begin position="3"/>
        <end position="167"/>
    </location>
</feature>
<dbReference type="Pfam" id="PF01923">
    <property type="entry name" value="Cob_adeno_trans"/>
    <property type="match status" value="1"/>
</dbReference>
<dbReference type="EC" id="2.5.1.17" evidence="6"/>
<protein>
    <recommendedName>
        <fullName evidence="6">Corrinoid adenosyltransferase</fullName>
        <ecNumber evidence="6">2.5.1.17</ecNumber>
    </recommendedName>
    <alternativeName>
        <fullName evidence="6">Cob(II)alamin adenosyltransferase</fullName>
    </alternativeName>
    <alternativeName>
        <fullName evidence="6">Cob(II)yrinic acid a,c-diamide adenosyltransferase</fullName>
    </alternativeName>
    <alternativeName>
        <fullName evidence="6">Cobinamide/cobalamin adenosyltransferase</fullName>
    </alternativeName>
</protein>
<dbReference type="PANTHER" id="PTHR12213">
    <property type="entry name" value="CORRINOID ADENOSYLTRANSFERASE"/>
    <property type="match status" value="1"/>
</dbReference>
<dbReference type="PANTHER" id="PTHR12213:SF0">
    <property type="entry name" value="CORRINOID ADENOSYLTRANSFERASE MMAB"/>
    <property type="match status" value="1"/>
</dbReference>
<comment type="subunit">
    <text evidence="2">Homotrimer.</text>
</comment>
<dbReference type="GO" id="GO:0005524">
    <property type="term" value="F:ATP binding"/>
    <property type="evidence" value="ECO:0007669"/>
    <property type="project" value="UniProtKB-UniRule"/>
</dbReference>
<comment type="pathway">
    <text evidence="6">Cofactor biosynthesis; adenosylcobalamin biosynthesis; adenosylcobalamin from cob(II)yrinate a,c-diamide: step 2/7.</text>
</comment>
<evidence type="ECO:0000256" key="4">
    <source>
        <dbReference type="ARBA" id="ARBA00022741"/>
    </source>
</evidence>
<dbReference type="SUPFAM" id="SSF89028">
    <property type="entry name" value="Cobalamin adenosyltransferase-like"/>
    <property type="match status" value="1"/>
</dbReference>
<evidence type="ECO:0000313" key="9">
    <source>
        <dbReference type="Proteomes" id="UP001193389"/>
    </source>
</evidence>